<proteinExistence type="inferred from homology"/>
<comment type="similarity">
    <text evidence="2">Belongs to the intron maturase 2 family. MatK subfamily.</text>
</comment>
<gene>
    <name evidence="11" type="primary">matK</name>
</gene>
<feature type="domain" description="Maturase MatK N-terminal" evidence="10">
    <location>
        <begin position="23"/>
        <end position="334"/>
    </location>
</feature>
<comment type="subcellular location">
    <subcellularLocation>
        <location evidence="1">Plastid</location>
    </subcellularLocation>
</comment>
<reference evidence="11" key="1">
    <citation type="submission" date="2018-07" db="EMBL/GenBank/DDBJ databases">
        <authorList>
            <person name="Zhang H."/>
            <person name="Zhang X."/>
        </authorList>
    </citation>
    <scope>NUCLEOTIDE SEQUENCE</scope>
</reference>
<feature type="region of interest" description="Disordered" evidence="8">
    <location>
        <begin position="190"/>
        <end position="221"/>
    </location>
</feature>
<reference evidence="11" key="2">
    <citation type="journal article" date="2019" name="J. ISSAAS">
        <title>The Unique Evolutionary Trajectory 1 and Dynamic Conformations of DR and IR/DR-coexisting Plastomes of the Early Vascular Plant Selaginellaceae (Lycophyte).</title>
        <authorList>
            <person name="Zhang H.-R."/>
            <person name="Xiang Q.-P."/>
            <person name="Zhang X.-C."/>
        </authorList>
    </citation>
    <scope>NUCLEOTIDE SEQUENCE</scope>
</reference>
<evidence type="ECO:0000259" key="10">
    <source>
        <dbReference type="Pfam" id="PF01824"/>
    </source>
</evidence>
<dbReference type="RefSeq" id="YP_009589739.1">
    <property type="nucleotide sequence ID" value="NC_041645.1"/>
</dbReference>
<dbReference type="InterPro" id="IPR024942">
    <property type="entry name" value="Maturase_MatK_N"/>
</dbReference>
<protein>
    <submittedName>
        <fullName evidence="11">Maturase K</fullName>
    </submittedName>
</protein>
<dbReference type="GO" id="GO:0009507">
    <property type="term" value="C:chloroplast"/>
    <property type="evidence" value="ECO:0007669"/>
    <property type="project" value="InterPro"/>
</dbReference>
<evidence type="ECO:0000256" key="3">
    <source>
        <dbReference type="ARBA" id="ARBA00022640"/>
    </source>
</evidence>
<evidence type="ECO:0000256" key="2">
    <source>
        <dbReference type="ARBA" id="ARBA00006621"/>
    </source>
</evidence>
<dbReference type="EMBL" id="MH598536">
    <property type="protein sequence ID" value="QBL76321.1"/>
    <property type="molecule type" value="Genomic_DNA"/>
</dbReference>
<keyword evidence="7 11" id="KW-0150">Chloroplast</keyword>
<dbReference type="GO" id="GO:0008033">
    <property type="term" value="P:tRNA processing"/>
    <property type="evidence" value="ECO:0007669"/>
    <property type="project" value="UniProtKB-KW"/>
</dbReference>
<dbReference type="GeneID" id="39721611"/>
<keyword evidence="3 7" id="KW-0934">Plastid</keyword>
<dbReference type="GO" id="GO:0003723">
    <property type="term" value="F:RNA binding"/>
    <property type="evidence" value="ECO:0007669"/>
    <property type="project" value="UniProtKB-KW"/>
</dbReference>
<dbReference type="Pfam" id="PF01348">
    <property type="entry name" value="Intron_maturas2"/>
    <property type="match status" value="1"/>
</dbReference>
<geneLocation type="chloroplast" evidence="11"/>
<comment type="function">
    <text evidence="7">Usually encoded in the trnK tRNA gene intron. Probably assists in splicing its own and other chloroplast group II introns.</text>
</comment>
<keyword evidence="6" id="KW-0694">RNA-binding</keyword>
<feature type="domain" description="Domain X" evidence="9">
    <location>
        <begin position="391"/>
        <end position="520"/>
    </location>
</feature>
<keyword evidence="5" id="KW-0819">tRNA processing</keyword>
<accession>A0A482CNF2</accession>
<evidence type="ECO:0000256" key="7">
    <source>
        <dbReference type="RuleBase" id="RU004226"/>
    </source>
</evidence>
<evidence type="ECO:0000256" key="8">
    <source>
        <dbReference type="SAM" id="MobiDB-lite"/>
    </source>
</evidence>
<evidence type="ECO:0000256" key="6">
    <source>
        <dbReference type="ARBA" id="ARBA00022884"/>
    </source>
</evidence>
<evidence type="ECO:0000313" key="11">
    <source>
        <dbReference type="EMBL" id="QBL76321.1"/>
    </source>
</evidence>
<dbReference type="Pfam" id="PF01824">
    <property type="entry name" value="MatK_N"/>
    <property type="match status" value="1"/>
</dbReference>
<dbReference type="InterPro" id="IPR024937">
    <property type="entry name" value="Domain_X"/>
</dbReference>
<evidence type="ECO:0000256" key="1">
    <source>
        <dbReference type="ARBA" id="ARBA00004474"/>
    </source>
</evidence>
<dbReference type="PANTHER" id="PTHR34811:SF1">
    <property type="entry name" value="MATURASE K"/>
    <property type="match status" value="1"/>
</dbReference>
<dbReference type="AlphaFoldDB" id="A0A482CNF2"/>
<keyword evidence="4" id="KW-0507">mRNA processing</keyword>
<evidence type="ECO:0000256" key="5">
    <source>
        <dbReference type="ARBA" id="ARBA00022694"/>
    </source>
</evidence>
<dbReference type="PANTHER" id="PTHR34811">
    <property type="entry name" value="MATURASE K"/>
    <property type="match status" value="1"/>
</dbReference>
<organism evidence="11">
    <name type="scientific">Selaginella sanguinolenta</name>
    <dbReference type="NCBI Taxonomy" id="493175"/>
    <lineage>
        <taxon>Eukaryota</taxon>
        <taxon>Viridiplantae</taxon>
        <taxon>Streptophyta</taxon>
        <taxon>Embryophyta</taxon>
        <taxon>Tracheophyta</taxon>
        <taxon>Lycopodiopsida</taxon>
        <taxon>Selaginellales</taxon>
        <taxon>Selaginellaceae</taxon>
        <taxon>Selaginella</taxon>
    </lineage>
</organism>
<dbReference type="GO" id="GO:0006397">
    <property type="term" value="P:mRNA processing"/>
    <property type="evidence" value="ECO:0007669"/>
    <property type="project" value="UniProtKB-KW"/>
</dbReference>
<evidence type="ECO:0000259" key="9">
    <source>
        <dbReference type="Pfam" id="PF01348"/>
    </source>
</evidence>
<evidence type="ECO:0000256" key="4">
    <source>
        <dbReference type="ARBA" id="ARBA00022664"/>
    </source>
</evidence>
<dbReference type="InterPro" id="IPR002866">
    <property type="entry name" value="Maturase_MatK"/>
</dbReference>
<sequence length="538" mass="61312">MKETKAWVLSERKELRINNNVLWQQRFLHSPPSHEDTYAIARNRFLSQLDPGRQQGVAGPNKKHSSLVTMKRPISGTRGQDLSRTFCFSGKGSGVVGDGNNRSLNNYINISLEPAVEGLTIVLQLFPPVQAQPLLLMHEWNMMHEWNIFRSIHSTFPLMEDDSSRSHRFLDTELPYSSHPETPIRIPRRRIRDAPSPHPPRVIPHRHRNPSAPKNPLSPVGTSGSPIFPWNRYTYESESLPISLWERALHYKPFSRGGAPPNQTQSTRKVGHIAAKPRVVEPPSWIIFTPEEVFPPEEPSIHYARCGNNSIIALEGATLAEKRKHYYPRFRRYHSHSAGGSSPRGSMNKSFEDRFPFPGHTSGTRPEIITVRARMVSDSLITGISAEELRAMTPITHSIGLFARERFCNTVGRPISRSARTTLGDGDISNRFYQIPASIHYYYSGCSNRNGLYQMQYIPRSPCAKTLARKHKGTIRVVREKYGSRLFHKPPPAGERASFSTKISYHKKTNRYSDITRVDSFANHLRRELFVPALNRFD</sequence>
<name>A0A482CNF2_9TRAC</name>